<comment type="caution">
    <text evidence="1">The sequence shown here is derived from an EMBL/GenBank/DDBJ whole genome shotgun (WGS) entry which is preliminary data.</text>
</comment>
<dbReference type="EMBL" id="CAJVPZ010000306">
    <property type="protein sequence ID" value="CAG8460482.1"/>
    <property type="molecule type" value="Genomic_DNA"/>
</dbReference>
<gene>
    <name evidence="1" type="ORF">RFULGI_LOCUS661</name>
</gene>
<protein>
    <submittedName>
        <fullName evidence="1">15214_t:CDS:1</fullName>
    </submittedName>
</protein>
<evidence type="ECO:0000313" key="2">
    <source>
        <dbReference type="Proteomes" id="UP000789396"/>
    </source>
</evidence>
<sequence>MLAINNLTFFYISDYLQFTSEKNQVIRQLGDLASIYLEV</sequence>
<dbReference type="AlphaFoldDB" id="A0A9N8VQ44"/>
<name>A0A9N8VQ44_9GLOM</name>
<reference evidence="1" key="1">
    <citation type="submission" date="2021-06" db="EMBL/GenBank/DDBJ databases">
        <authorList>
            <person name="Kallberg Y."/>
            <person name="Tangrot J."/>
            <person name="Rosling A."/>
        </authorList>
    </citation>
    <scope>NUCLEOTIDE SEQUENCE</scope>
    <source>
        <strain evidence="1">IN212</strain>
    </source>
</reference>
<keyword evidence="2" id="KW-1185">Reference proteome</keyword>
<evidence type="ECO:0000313" key="1">
    <source>
        <dbReference type="EMBL" id="CAG8460482.1"/>
    </source>
</evidence>
<organism evidence="1 2">
    <name type="scientific">Racocetra fulgida</name>
    <dbReference type="NCBI Taxonomy" id="60492"/>
    <lineage>
        <taxon>Eukaryota</taxon>
        <taxon>Fungi</taxon>
        <taxon>Fungi incertae sedis</taxon>
        <taxon>Mucoromycota</taxon>
        <taxon>Glomeromycotina</taxon>
        <taxon>Glomeromycetes</taxon>
        <taxon>Diversisporales</taxon>
        <taxon>Gigasporaceae</taxon>
        <taxon>Racocetra</taxon>
    </lineage>
</organism>
<proteinExistence type="predicted"/>
<dbReference type="Proteomes" id="UP000789396">
    <property type="component" value="Unassembled WGS sequence"/>
</dbReference>
<accession>A0A9N8VQ44</accession>